<evidence type="ECO:0000313" key="1">
    <source>
        <dbReference type="EMBL" id="RUS71486.1"/>
    </source>
</evidence>
<name>A0A433SQG9_ELYCH</name>
<dbReference type="Proteomes" id="UP000271974">
    <property type="component" value="Unassembled WGS sequence"/>
</dbReference>
<comment type="caution">
    <text evidence="1">The sequence shown here is derived from an EMBL/GenBank/DDBJ whole genome shotgun (WGS) entry which is preliminary data.</text>
</comment>
<keyword evidence="2" id="KW-1185">Reference proteome</keyword>
<evidence type="ECO:0000313" key="2">
    <source>
        <dbReference type="Proteomes" id="UP000271974"/>
    </source>
</evidence>
<dbReference type="AlphaFoldDB" id="A0A433SQG9"/>
<sequence length="257" mass="28867">MYFSKKGFVDTECVSFGSVNTLGFVVGDSKLNDNVAAAFQKKAKSLVYDIETDSAPEWYKNVIDFIVLKTLGGSNMNADSIDFETVAAEFKSHIKPFITDENDEVDLSRLFFLPDLIEPSISPVVDHKNGAEWITNDCIIHKFRIYTVIDRNVTDIYDNIKPPEVLNALSAKYINCTKYVEVLDEKIMSLLNVFRNRSDADNCVQDDGDSAEITFVKTICKIVRNIAADIMKNVAPKGLNVYPGAFYPEPDKAYRLS</sequence>
<dbReference type="EMBL" id="RQTK01001204">
    <property type="protein sequence ID" value="RUS71486.1"/>
    <property type="molecule type" value="Genomic_DNA"/>
</dbReference>
<organism evidence="1 2">
    <name type="scientific">Elysia chlorotica</name>
    <name type="common">Eastern emerald elysia</name>
    <name type="synonym">Sea slug</name>
    <dbReference type="NCBI Taxonomy" id="188477"/>
    <lineage>
        <taxon>Eukaryota</taxon>
        <taxon>Metazoa</taxon>
        <taxon>Spiralia</taxon>
        <taxon>Lophotrochozoa</taxon>
        <taxon>Mollusca</taxon>
        <taxon>Gastropoda</taxon>
        <taxon>Heterobranchia</taxon>
        <taxon>Euthyneura</taxon>
        <taxon>Panpulmonata</taxon>
        <taxon>Sacoglossa</taxon>
        <taxon>Placobranchoidea</taxon>
        <taxon>Plakobranchidae</taxon>
        <taxon>Elysia</taxon>
    </lineage>
</organism>
<reference evidence="1 2" key="1">
    <citation type="submission" date="2019-01" db="EMBL/GenBank/DDBJ databases">
        <title>A draft genome assembly of the solar-powered sea slug Elysia chlorotica.</title>
        <authorList>
            <person name="Cai H."/>
            <person name="Li Q."/>
            <person name="Fang X."/>
            <person name="Li J."/>
            <person name="Curtis N.E."/>
            <person name="Altenburger A."/>
            <person name="Shibata T."/>
            <person name="Feng M."/>
            <person name="Maeda T."/>
            <person name="Schwartz J.A."/>
            <person name="Shigenobu S."/>
            <person name="Lundholm N."/>
            <person name="Nishiyama T."/>
            <person name="Yang H."/>
            <person name="Hasebe M."/>
            <person name="Li S."/>
            <person name="Pierce S.K."/>
            <person name="Wang J."/>
        </authorList>
    </citation>
    <scope>NUCLEOTIDE SEQUENCE [LARGE SCALE GENOMIC DNA]</scope>
    <source>
        <strain evidence="1">EC2010</strain>
        <tissue evidence="1">Whole organism of an adult</tissue>
    </source>
</reference>
<gene>
    <name evidence="1" type="ORF">EGW08_020737</name>
</gene>
<protein>
    <submittedName>
        <fullName evidence="1">Uncharacterized protein</fullName>
    </submittedName>
</protein>
<accession>A0A433SQG9</accession>
<proteinExistence type="predicted"/>